<organism evidence="9 10">
    <name type="scientific">Vagococcus teuberi</name>
    <dbReference type="NCBI Taxonomy" id="519472"/>
    <lineage>
        <taxon>Bacteria</taxon>
        <taxon>Bacillati</taxon>
        <taxon>Bacillota</taxon>
        <taxon>Bacilli</taxon>
        <taxon>Lactobacillales</taxon>
        <taxon>Enterococcaceae</taxon>
        <taxon>Vagococcus</taxon>
    </lineage>
</organism>
<evidence type="ECO:0000256" key="6">
    <source>
        <dbReference type="PROSITE-ProRule" id="PRU10007"/>
    </source>
</evidence>
<dbReference type="PIRSF" id="PIRSF036492">
    <property type="entry name" value="ALDH"/>
    <property type="match status" value="1"/>
</dbReference>
<dbReference type="Pfam" id="PF00171">
    <property type="entry name" value="Aldedh"/>
    <property type="match status" value="1"/>
</dbReference>
<gene>
    <name evidence="9" type="ORF">BHY08_01060</name>
</gene>
<dbReference type="InterPro" id="IPR015590">
    <property type="entry name" value="Aldehyde_DH_dom"/>
</dbReference>
<dbReference type="KEGG" id="vte:BHY08_01060"/>
<dbReference type="GO" id="GO:0006081">
    <property type="term" value="P:aldehyde metabolic process"/>
    <property type="evidence" value="ECO:0007669"/>
    <property type="project" value="InterPro"/>
</dbReference>
<dbReference type="SUPFAM" id="SSF53720">
    <property type="entry name" value="ALDH-like"/>
    <property type="match status" value="1"/>
</dbReference>
<evidence type="ECO:0000256" key="3">
    <source>
        <dbReference type="ARBA" id="ARBA00023027"/>
    </source>
</evidence>
<dbReference type="Gene3D" id="3.40.309.10">
    <property type="entry name" value="Aldehyde Dehydrogenase, Chain A, domain 2"/>
    <property type="match status" value="1"/>
</dbReference>
<dbReference type="EMBL" id="CP017267">
    <property type="protein sequence ID" value="APB30537.1"/>
    <property type="molecule type" value="Genomic_DNA"/>
</dbReference>
<dbReference type="InterPro" id="IPR012394">
    <property type="entry name" value="Aldehyde_DH_NAD(P)"/>
</dbReference>
<comment type="similarity">
    <text evidence="1 4 7">Belongs to the aldehyde dehydrogenase family.</text>
</comment>
<name>A0A1J0A3N4_9ENTE</name>
<dbReference type="Gene3D" id="3.40.605.10">
    <property type="entry name" value="Aldehyde Dehydrogenase, Chain A, domain 1"/>
    <property type="match status" value="1"/>
</dbReference>
<dbReference type="STRING" id="519472.BHY08_01060"/>
<reference evidence="9 10" key="1">
    <citation type="submission" date="2016-09" db="EMBL/GenBank/DDBJ databases">
        <title>Vagococcus teuberi sp. nov., isolated from the Malian artisanal sour milk fene.</title>
        <authorList>
            <person name="Wullschleger S."/>
            <person name="Seifert C."/>
            <person name="Baumgartner S."/>
            <person name="Lacroix C."/>
            <person name="Bonfoh B."/>
            <person name="Stevens M.J."/>
            <person name="Meile L."/>
        </authorList>
    </citation>
    <scope>NUCLEOTIDE SEQUENCE [LARGE SCALE GENOMIC DNA]</scope>
    <source>
        <strain evidence="9 10">DSM 21459</strain>
    </source>
</reference>
<dbReference type="GO" id="GO:0004029">
    <property type="term" value="F:aldehyde dehydrogenase (NAD+) activity"/>
    <property type="evidence" value="ECO:0007669"/>
    <property type="project" value="TreeGrafter"/>
</dbReference>
<accession>A0A1J0A3N4</accession>
<evidence type="ECO:0000259" key="8">
    <source>
        <dbReference type="Pfam" id="PF00171"/>
    </source>
</evidence>
<keyword evidence="2 4" id="KW-0560">Oxidoreductase</keyword>
<dbReference type="PROSITE" id="PS00687">
    <property type="entry name" value="ALDEHYDE_DEHYDR_GLU"/>
    <property type="match status" value="1"/>
</dbReference>
<dbReference type="FunFam" id="3.40.309.10:FF:000003">
    <property type="entry name" value="Aldehyde dehydrogenase"/>
    <property type="match status" value="1"/>
</dbReference>
<dbReference type="InterPro" id="IPR016163">
    <property type="entry name" value="Ald_DH_C"/>
</dbReference>
<dbReference type="InterPro" id="IPR016162">
    <property type="entry name" value="Ald_DH_N"/>
</dbReference>
<evidence type="ECO:0000256" key="1">
    <source>
        <dbReference type="ARBA" id="ARBA00009986"/>
    </source>
</evidence>
<dbReference type="FunFam" id="3.40.605.10:FF:000004">
    <property type="entry name" value="Aldehyde dehydrogenase"/>
    <property type="match status" value="1"/>
</dbReference>
<feature type="active site" evidence="5">
    <location>
        <position position="245"/>
    </location>
</feature>
<feature type="active site" evidence="5 6">
    <location>
        <position position="211"/>
    </location>
</feature>
<dbReference type="InterPro" id="IPR016161">
    <property type="entry name" value="Ald_DH/histidinol_DH"/>
</dbReference>
<dbReference type="RefSeq" id="WP_071456104.1">
    <property type="nucleotide sequence ID" value="NZ_CP017267.1"/>
</dbReference>
<dbReference type="InterPro" id="IPR029510">
    <property type="entry name" value="Ald_DH_CS_GLU"/>
</dbReference>
<dbReference type="Proteomes" id="UP000191200">
    <property type="component" value="Chromosome"/>
</dbReference>
<evidence type="ECO:0000256" key="5">
    <source>
        <dbReference type="PIRSR" id="PIRSR036492-1"/>
    </source>
</evidence>
<dbReference type="PANTHER" id="PTHR43570:SF16">
    <property type="entry name" value="ALDEHYDE DEHYDROGENASE TYPE III, ISOFORM Q"/>
    <property type="match status" value="1"/>
</dbReference>
<keyword evidence="10" id="KW-1185">Reference proteome</keyword>
<dbReference type="PANTHER" id="PTHR43570">
    <property type="entry name" value="ALDEHYDE DEHYDROGENASE"/>
    <property type="match status" value="1"/>
</dbReference>
<evidence type="ECO:0000256" key="7">
    <source>
        <dbReference type="RuleBase" id="RU003345"/>
    </source>
</evidence>
<evidence type="ECO:0000256" key="4">
    <source>
        <dbReference type="PIRNR" id="PIRNR036492"/>
    </source>
</evidence>
<proteinExistence type="inferred from homology"/>
<feature type="domain" description="Aldehyde dehydrogenase" evidence="8">
    <location>
        <begin position="8"/>
        <end position="429"/>
    </location>
</feature>
<protein>
    <recommendedName>
        <fullName evidence="4">Aldehyde dehydrogenase</fullName>
    </recommendedName>
</protein>
<keyword evidence="3" id="KW-0520">NAD</keyword>
<dbReference type="OrthoDB" id="9762913at2"/>
<evidence type="ECO:0000313" key="9">
    <source>
        <dbReference type="EMBL" id="APB30537.1"/>
    </source>
</evidence>
<evidence type="ECO:0000313" key="10">
    <source>
        <dbReference type="Proteomes" id="UP000191200"/>
    </source>
</evidence>
<dbReference type="GO" id="GO:0005737">
    <property type="term" value="C:cytoplasm"/>
    <property type="evidence" value="ECO:0007669"/>
    <property type="project" value="TreeGrafter"/>
</dbReference>
<dbReference type="AlphaFoldDB" id="A0A1J0A3N4"/>
<sequence>MTGTIPSAYKKQREFFYSQQTKTLTFRLEQLEKLRLGIISYEQEIIDALRIDLGKHPLETYATEIGFVLHSIRMTQKSLRKWMKDEKKRTPLFLQPSKSRVVSEPYGVVLIIGPFNYPFQLLIEPLVGAIAAGNTAILKPSELVPTFSKVIEKMIHHLFPSSYVNIFLGEKETTMELLEQSFDYIFFTGSITVGKSVMKAASEHLTPVTLELGGKSPTIITSQADISLAARRVIYGKMMNAGQTCVAPDYVVIEEAVKKEFIEECQKTLHRFYGKDIKKSPSFSRIVNERHTKRLVHLMNESASELISGGEYDVSSCYVAPTLYDASWESPLMKDELFGPLLPIISYQSLDDVIHHINERPKPLALYIFSRDKKEQETILNQTSSGGVSINNTIFHLVSSHLPFGGVGTSGIGNYHGKYSFDTFSHKRAVLASTKLDTPFIYPPYTDKHLKWIKRVLK</sequence>
<dbReference type="CDD" id="cd07136">
    <property type="entry name" value="ALDH_YwdH-P39616"/>
    <property type="match status" value="1"/>
</dbReference>
<evidence type="ECO:0000256" key="2">
    <source>
        <dbReference type="ARBA" id="ARBA00023002"/>
    </source>
</evidence>